<sequence>MAGFGPDFASVKDSDLLRGIYIGPERIDSCSTPARPGSLARSRSRKQRGGACPCMRPRSRKQCGGMYKIKKTKNKKLNKKSVKKQKQRGGAGYTFGIAPAGLDLKTSDMPLGKMPEVVTTPCPKPLPGFYPQIGGGALVGSEISTMTAPLAGTTQLVNPALYDSTPAGVQFKLGQTSVFGPEKIPYPQVDSITSRSLCSAPMTRRRGRNRKNRN</sequence>
<feature type="region of interest" description="Disordered" evidence="1">
    <location>
        <begin position="28"/>
        <end position="57"/>
    </location>
</feature>
<protein>
    <submittedName>
        <fullName evidence="2">Uncharacterized protein</fullName>
    </submittedName>
</protein>
<dbReference type="AlphaFoldDB" id="A0A6C0BH17"/>
<dbReference type="EMBL" id="MN739162">
    <property type="protein sequence ID" value="QHS91627.1"/>
    <property type="molecule type" value="Genomic_DNA"/>
</dbReference>
<evidence type="ECO:0000256" key="1">
    <source>
        <dbReference type="SAM" id="MobiDB-lite"/>
    </source>
</evidence>
<organism evidence="2">
    <name type="scientific">viral metagenome</name>
    <dbReference type="NCBI Taxonomy" id="1070528"/>
    <lineage>
        <taxon>unclassified sequences</taxon>
        <taxon>metagenomes</taxon>
        <taxon>organismal metagenomes</taxon>
    </lineage>
</organism>
<accession>A0A6C0BH17</accession>
<evidence type="ECO:0000313" key="2">
    <source>
        <dbReference type="EMBL" id="QHS91627.1"/>
    </source>
</evidence>
<reference evidence="2" key="1">
    <citation type="journal article" date="2020" name="Nature">
        <title>Giant virus diversity and host interactions through global metagenomics.</title>
        <authorList>
            <person name="Schulz F."/>
            <person name="Roux S."/>
            <person name="Paez-Espino D."/>
            <person name="Jungbluth S."/>
            <person name="Walsh D.A."/>
            <person name="Denef V.J."/>
            <person name="McMahon K.D."/>
            <person name="Konstantinidis K.T."/>
            <person name="Eloe-Fadrosh E.A."/>
            <person name="Kyrpides N.C."/>
            <person name="Woyke T."/>
        </authorList>
    </citation>
    <scope>NUCLEOTIDE SEQUENCE</scope>
    <source>
        <strain evidence="2">GVMAG-M-3300013006-15</strain>
    </source>
</reference>
<name>A0A6C0BH17_9ZZZZ</name>
<proteinExistence type="predicted"/>